<organism evidence="3 4">
    <name type="scientific">Aspergillus saccharolyticus JOP 1030-1</name>
    <dbReference type="NCBI Taxonomy" id="1450539"/>
    <lineage>
        <taxon>Eukaryota</taxon>
        <taxon>Fungi</taxon>
        <taxon>Dikarya</taxon>
        <taxon>Ascomycota</taxon>
        <taxon>Pezizomycotina</taxon>
        <taxon>Eurotiomycetes</taxon>
        <taxon>Eurotiomycetidae</taxon>
        <taxon>Eurotiales</taxon>
        <taxon>Aspergillaceae</taxon>
        <taxon>Aspergillus</taxon>
        <taxon>Aspergillus subgen. Circumdati</taxon>
    </lineage>
</organism>
<feature type="compositionally biased region" description="Polar residues" evidence="1">
    <location>
        <begin position="8"/>
        <end position="18"/>
    </location>
</feature>
<evidence type="ECO:0000256" key="1">
    <source>
        <dbReference type="SAM" id="MobiDB-lite"/>
    </source>
</evidence>
<dbReference type="AlphaFoldDB" id="A0A318ZYL1"/>
<feature type="non-terminal residue" evidence="3">
    <location>
        <position position="162"/>
    </location>
</feature>
<reference evidence="3 4" key="1">
    <citation type="submission" date="2016-12" db="EMBL/GenBank/DDBJ databases">
        <title>The genomes of Aspergillus section Nigri reveals drivers in fungal speciation.</title>
        <authorList>
            <consortium name="DOE Joint Genome Institute"/>
            <person name="Vesth T.C."/>
            <person name="Nybo J."/>
            <person name="Theobald S."/>
            <person name="Brandl J."/>
            <person name="Frisvad J.C."/>
            <person name="Nielsen K.F."/>
            <person name="Lyhne E.K."/>
            <person name="Kogle M.E."/>
            <person name="Kuo A."/>
            <person name="Riley R."/>
            <person name="Clum A."/>
            <person name="Nolan M."/>
            <person name="Lipzen A."/>
            <person name="Salamov A."/>
            <person name="Henrissat B."/>
            <person name="Wiebenga A."/>
            <person name="De Vries R.P."/>
            <person name="Grigoriev I.V."/>
            <person name="Mortensen U.H."/>
            <person name="Andersen M.R."/>
            <person name="Baker S.E."/>
        </authorList>
    </citation>
    <scope>NUCLEOTIDE SEQUENCE [LARGE SCALE GENOMIC DNA]</scope>
    <source>
        <strain evidence="3 4">JOP 1030-1</strain>
    </source>
</reference>
<keyword evidence="4" id="KW-1185">Reference proteome</keyword>
<name>A0A318ZYL1_9EURO</name>
<dbReference type="PANTHER" id="PTHR46729">
    <property type="entry name" value="LEUKOCYTE RECEPTOR CLUSTER MEMBER 9"/>
    <property type="match status" value="1"/>
</dbReference>
<dbReference type="Proteomes" id="UP000248349">
    <property type="component" value="Unassembled WGS sequence"/>
</dbReference>
<dbReference type="InterPro" id="IPR040459">
    <property type="entry name" value="MJ1316"/>
</dbReference>
<dbReference type="InterPro" id="IPR042653">
    <property type="entry name" value="Leng9"/>
</dbReference>
<sequence>MSLRTLEQLPQATPTMDTGHSLPSLPSLPKEGSLLSPPSSPERTATLILSEERIHSQPTYEKPASVENRLRSAADVISRIIWDPDFDREDFVIVYEDRFEGRLEASFNTWKRDTTHEEFIPQHRILHIKRRSDGEVVWDRRRRIDKVFLSGNSAFDYLGFLT</sequence>
<proteinExistence type="predicted"/>
<feature type="compositionally biased region" description="Low complexity" evidence="1">
    <location>
        <begin position="21"/>
        <end position="37"/>
    </location>
</feature>
<dbReference type="PANTHER" id="PTHR46729:SF1">
    <property type="entry name" value="LEUKOCYTE RECEPTOR CLUSTER MEMBER 9"/>
    <property type="match status" value="1"/>
</dbReference>
<evidence type="ECO:0000313" key="4">
    <source>
        <dbReference type="Proteomes" id="UP000248349"/>
    </source>
</evidence>
<evidence type="ECO:0000259" key="2">
    <source>
        <dbReference type="Pfam" id="PF04457"/>
    </source>
</evidence>
<feature type="domain" description="MJ1316 RNA cyclic group end recognition" evidence="2">
    <location>
        <begin position="70"/>
        <end position="140"/>
    </location>
</feature>
<dbReference type="RefSeq" id="XP_025435375.1">
    <property type="nucleotide sequence ID" value="XM_025574037.1"/>
</dbReference>
<dbReference type="OrthoDB" id="10263155at2759"/>
<dbReference type="STRING" id="1450539.A0A318ZYL1"/>
<dbReference type="EMBL" id="KZ821219">
    <property type="protein sequence ID" value="PYH49393.1"/>
    <property type="molecule type" value="Genomic_DNA"/>
</dbReference>
<feature type="region of interest" description="Disordered" evidence="1">
    <location>
        <begin position="1"/>
        <end position="42"/>
    </location>
</feature>
<evidence type="ECO:0000313" key="3">
    <source>
        <dbReference type="EMBL" id="PYH49393.1"/>
    </source>
</evidence>
<gene>
    <name evidence="3" type="ORF">BP01DRAFT_352867</name>
</gene>
<dbReference type="GeneID" id="37075265"/>
<protein>
    <recommendedName>
        <fullName evidence="2">MJ1316 RNA cyclic group end recognition domain-containing protein</fullName>
    </recommendedName>
</protein>
<accession>A0A318ZYL1</accession>
<dbReference type="Pfam" id="PF04457">
    <property type="entry name" value="MJ1316"/>
    <property type="match status" value="1"/>
</dbReference>